<keyword evidence="11" id="KW-0547">Nucleotide-binding</keyword>
<evidence type="ECO:0000256" key="17">
    <source>
        <dbReference type="ARBA" id="ARBA00049161"/>
    </source>
</evidence>
<dbReference type="Gene3D" id="3.90.190.20">
    <property type="entry name" value="Mur ligase, C-terminal domain"/>
    <property type="match status" value="1"/>
</dbReference>
<dbReference type="GO" id="GO:0008841">
    <property type="term" value="F:dihydrofolate synthase activity"/>
    <property type="evidence" value="ECO:0007669"/>
    <property type="project" value="UniProtKB-EC"/>
</dbReference>
<dbReference type="PIRSF" id="PIRSF001563">
    <property type="entry name" value="Folylpolyglu_synth"/>
    <property type="match status" value="1"/>
</dbReference>
<comment type="pathway">
    <text evidence="3">Cofactor biosynthesis; tetrahydrofolylpolyglutamate biosynthesis.</text>
</comment>
<sequence length="473" mass="49872">MSEPQLTEYQSAVAAIMARGVEWEFDPSLVRIRDLMDVLGEPQRAYPVIHVTGTNGKSSTSRMIETLLRERGLRVGLSTSPHLTTMRERIVIDGEPISEEAFVAAHQDIAPYLELVDGKHERRLSYFEVLTGMAYAAFADAPVDVAVVEVGMGGVWDATNVADGVVSVVTPIGLDHTRYLGSTLEDIALEKAGIIKEGAVAVLAQQPLAAAEVLLRRVVEVGATAAREGIEFGVLGRDLAVGGQMVRMQGLHGAYDDIFLPLFGAYQAGNAACALAAVEAFASGAPSQTGGDLAAATRIAAGEEYSGGEGRLDPALVRSAFAKTSSPGRMEVVRTGPTVLLDAAHNPMGMAATVEAVTEEFGFTRLVGVLAAAADKDVTGMLEELEPVLTELVVTRNSTHRSMPPPELAELAEGVFGADRVHVSERLDDAIDRAIELAEETGEYQGAGVLITGSVVTVGEARTLLRVGGEGAR</sequence>
<evidence type="ECO:0000256" key="9">
    <source>
        <dbReference type="ARBA" id="ARBA00022598"/>
    </source>
</evidence>
<comment type="cofactor">
    <cofactor evidence="1">
        <name>Mg(2+)</name>
        <dbReference type="ChEBI" id="CHEBI:18420"/>
    </cofactor>
</comment>
<reference evidence="20 21" key="1">
    <citation type="submission" date="2018-08" db="EMBL/GenBank/DDBJ databases">
        <title>Sequencing the genomes of 1000 actinobacteria strains.</title>
        <authorList>
            <person name="Klenk H.-P."/>
        </authorList>
    </citation>
    <scope>NUCLEOTIDE SEQUENCE [LARGE SCALE GENOMIC DNA]</scope>
    <source>
        <strain evidence="20 21">DSM 43927</strain>
    </source>
</reference>
<dbReference type="NCBIfam" id="TIGR01499">
    <property type="entry name" value="folC"/>
    <property type="match status" value="1"/>
</dbReference>
<keyword evidence="10" id="KW-0479">Metal-binding</keyword>
<evidence type="ECO:0000256" key="10">
    <source>
        <dbReference type="ARBA" id="ARBA00022723"/>
    </source>
</evidence>
<comment type="catalytic activity">
    <reaction evidence="17">
        <text>7,8-dihydropteroate + L-glutamate + ATP = 7,8-dihydrofolate + ADP + phosphate + H(+)</text>
        <dbReference type="Rhea" id="RHEA:23584"/>
        <dbReference type="ChEBI" id="CHEBI:15378"/>
        <dbReference type="ChEBI" id="CHEBI:17839"/>
        <dbReference type="ChEBI" id="CHEBI:29985"/>
        <dbReference type="ChEBI" id="CHEBI:30616"/>
        <dbReference type="ChEBI" id="CHEBI:43474"/>
        <dbReference type="ChEBI" id="CHEBI:57451"/>
        <dbReference type="ChEBI" id="CHEBI:456216"/>
        <dbReference type="EC" id="6.3.2.12"/>
    </reaction>
</comment>
<evidence type="ECO:0000256" key="13">
    <source>
        <dbReference type="ARBA" id="ARBA00022842"/>
    </source>
</evidence>
<evidence type="ECO:0000313" key="20">
    <source>
        <dbReference type="EMBL" id="REE95594.1"/>
    </source>
</evidence>
<comment type="subunit">
    <text evidence="5">Monomer.</text>
</comment>
<evidence type="ECO:0000256" key="1">
    <source>
        <dbReference type="ARBA" id="ARBA00001946"/>
    </source>
</evidence>
<evidence type="ECO:0000256" key="7">
    <source>
        <dbReference type="ARBA" id="ARBA00013025"/>
    </source>
</evidence>
<comment type="catalytic activity">
    <reaction evidence="16">
        <text>(6S)-5,6,7,8-tetrahydrofolyl-(gamma-L-Glu)(n) + L-glutamate + ATP = (6S)-5,6,7,8-tetrahydrofolyl-(gamma-L-Glu)(n+1) + ADP + phosphate + H(+)</text>
        <dbReference type="Rhea" id="RHEA:10580"/>
        <dbReference type="Rhea" id="RHEA-COMP:14738"/>
        <dbReference type="Rhea" id="RHEA-COMP:14740"/>
        <dbReference type="ChEBI" id="CHEBI:15378"/>
        <dbReference type="ChEBI" id="CHEBI:29985"/>
        <dbReference type="ChEBI" id="CHEBI:30616"/>
        <dbReference type="ChEBI" id="CHEBI:43474"/>
        <dbReference type="ChEBI" id="CHEBI:141005"/>
        <dbReference type="ChEBI" id="CHEBI:456216"/>
        <dbReference type="EC" id="6.3.2.17"/>
    </reaction>
</comment>
<evidence type="ECO:0000256" key="3">
    <source>
        <dbReference type="ARBA" id="ARBA00005150"/>
    </source>
</evidence>
<evidence type="ECO:0000259" key="19">
    <source>
        <dbReference type="Pfam" id="PF08245"/>
    </source>
</evidence>
<evidence type="ECO:0000256" key="11">
    <source>
        <dbReference type="ARBA" id="ARBA00022741"/>
    </source>
</evidence>
<dbReference type="InterPro" id="IPR018109">
    <property type="entry name" value="Folylpolyglutamate_synth_CS"/>
</dbReference>
<dbReference type="FunFam" id="3.40.1190.10:FF:000004">
    <property type="entry name" value="Dihydrofolate synthase/folylpolyglutamate synthase"/>
    <property type="match status" value="1"/>
</dbReference>
<evidence type="ECO:0000256" key="14">
    <source>
        <dbReference type="ARBA" id="ARBA00022909"/>
    </source>
</evidence>
<dbReference type="PROSITE" id="PS01011">
    <property type="entry name" value="FOLYLPOLYGLU_SYNT_1"/>
    <property type="match status" value="1"/>
</dbReference>
<evidence type="ECO:0000256" key="6">
    <source>
        <dbReference type="ARBA" id="ARBA00013023"/>
    </source>
</evidence>
<organism evidence="20 21">
    <name type="scientific">Thermomonospora umbrina</name>
    <dbReference type="NCBI Taxonomy" id="111806"/>
    <lineage>
        <taxon>Bacteria</taxon>
        <taxon>Bacillati</taxon>
        <taxon>Actinomycetota</taxon>
        <taxon>Actinomycetes</taxon>
        <taxon>Streptosporangiales</taxon>
        <taxon>Thermomonosporaceae</taxon>
        <taxon>Thermomonospora</taxon>
    </lineage>
</organism>
<dbReference type="GO" id="GO:0046872">
    <property type="term" value="F:metal ion binding"/>
    <property type="evidence" value="ECO:0007669"/>
    <property type="project" value="UniProtKB-KW"/>
</dbReference>
<evidence type="ECO:0000256" key="5">
    <source>
        <dbReference type="ARBA" id="ARBA00011245"/>
    </source>
</evidence>
<evidence type="ECO:0000256" key="8">
    <source>
        <dbReference type="ARBA" id="ARBA00019357"/>
    </source>
</evidence>
<dbReference type="AlphaFoldDB" id="A0A3D9SSQ5"/>
<evidence type="ECO:0000256" key="4">
    <source>
        <dbReference type="ARBA" id="ARBA00008276"/>
    </source>
</evidence>
<dbReference type="EMBL" id="QTTT01000001">
    <property type="protein sequence ID" value="REE95594.1"/>
    <property type="molecule type" value="Genomic_DNA"/>
</dbReference>
<evidence type="ECO:0000256" key="16">
    <source>
        <dbReference type="ARBA" id="ARBA00047493"/>
    </source>
</evidence>
<name>A0A3D9SSQ5_9ACTN</name>
<feature type="domain" description="Mur ligase central" evidence="19">
    <location>
        <begin position="51"/>
        <end position="278"/>
    </location>
</feature>
<proteinExistence type="inferred from homology"/>
<dbReference type="SUPFAM" id="SSF53623">
    <property type="entry name" value="MurD-like peptide ligases, catalytic domain"/>
    <property type="match status" value="1"/>
</dbReference>
<comment type="caution">
    <text evidence="20">The sequence shown here is derived from an EMBL/GenBank/DDBJ whole genome shotgun (WGS) entry which is preliminary data.</text>
</comment>
<dbReference type="PANTHER" id="PTHR11136">
    <property type="entry name" value="FOLYLPOLYGLUTAMATE SYNTHASE-RELATED"/>
    <property type="match status" value="1"/>
</dbReference>
<keyword evidence="13" id="KW-0460">Magnesium</keyword>
<keyword evidence="21" id="KW-1185">Reference proteome</keyword>
<evidence type="ECO:0000259" key="18">
    <source>
        <dbReference type="Pfam" id="PF02875"/>
    </source>
</evidence>
<dbReference type="InterPro" id="IPR013221">
    <property type="entry name" value="Mur_ligase_cen"/>
</dbReference>
<gene>
    <name evidence="20" type="ORF">DFJ69_0991</name>
</gene>
<comment type="pathway">
    <text evidence="2">Cofactor biosynthesis; tetrahydrofolate biosynthesis; 7,8-dihydrofolate from 2-amino-4-hydroxy-6-hydroxymethyl-7,8-dihydropteridine diphosphate and 4-aminobenzoate: step 2/2.</text>
</comment>
<protein>
    <recommendedName>
        <fullName evidence="8">Dihydrofolate synthase/folylpolyglutamate synthase</fullName>
        <ecNumber evidence="6">6.3.2.12</ecNumber>
        <ecNumber evidence="7">6.3.2.17</ecNumber>
    </recommendedName>
    <alternativeName>
        <fullName evidence="15">Tetrahydrofolylpolyglutamate synthase</fullName>
    </alternativeName>
</protein>
<dbReference type="InterPro" id="IPR001645">
    <property type="entry name" value="Folylpolyglutamate_synth"/>
</dbReference>
<keyword evidence="12" id="KW-0067">ATP-binding</keyword>
<feature type="domain" description="Mur ligase C-terminal" evidence="18">
    <location>
        <begin position="328"/>
        <end position="454"/>
    </location>
</feature>
<dbReference type="InterPro" id="IPR036615">
    <property type="entry name" value="Mur_ligase_C_dom_sf"/>
</dbReference>
<evidence type="ECO:0000256" key="2">
    <source>
        <dbReference type="ARBA" id="ARBA00004799"/>
    </source>
</evidence>
<dbReference type="GO" id="GO:0046656">
    <property type="term" value="P:folic acid biosynthetic process"/>
    <property type="evidence" value="ECO:0007669"/>
    <property type="project" value="UniProtKB-KW"/>
</dbReference>
<dbReference type="SUPFAM" id="SSF53244">
    <property type="entry name" value="MurD-like peptide ligases, peptide-binding domain"/>
    <property type="match status" value="1"/>
</dbReference>
<dbReference type="EC" id="6.3.2.12" evidence="6"/>
<dbReference type="Gene3D" id="3.40.1190.10">
    <property type="entry name" value="Mur-like, catalytic domain"/>
    <property type="match status" value="1"/>
</dbReference>
<evidence type="ECO:0000256" key="15">
    <source>
        <dbReference type="ARBA" id="ARBA00030592"/>
    </source>
</evidence>
<dbReference type="EC" id="6.3.2.17" evidence="7"/>
<dbReference type="GO" id="GO:0004326">
    <property type="term" value="F:tetrahydrofolylpolyglutamate synthase activity"/>
    <property type="evidence" value="ECO:0007669"/>
    <property type="project" value="UniProtKB-EC"/>
</dbReference>
<dbReference type="PANTHER" id="PTHR11136:SF0">
    <property type="entry name" value="DIHYDROFOLATE SYNTHETASE-RELATED"/>
    <property type="match status" value="1"/>
</dbReference>
<accession>A0A3D9SSQ5</accession>
<evidence type="ECO:0000313" key="21">
    <source>
        <dbReference type="Proteomes" id="UP000256661"/>
    </source>
</evidence>
<comment type="similarity">
    <text evidence="4">Belongs to the folylpolyglutamate synthase family.</text>
</comment>
<dbReference type="Pfam" id="PF08245">
    <property type="entry name" value="Mur_ligase_M"/>
    <property type="match status" value="1"/>
</dbReference>
<keyword evidence="9" id="KW-0436">Ligase</keyword>
<dbReference type="Pfam" id="PF02875">
    <property type="entry name" value="Mur_ligase_C"/>
    <property type="match status" value="1"/>
</dbReference>
<dbReference type="InterPro" id="IPR036565">
    <property type="entry name" value="Mur-like_cat_sf"/>
</dbReference>
<dbReference type="GO" id="GO:0005737">
    <property type="term" value="C:cytoplasm"/>
    <property type="evidence" value="ECO:0007669"/>
    <property type="project" value="TreeGrafter"/>
</dbReference>
<dbReference type="GO" id="GO:0005524">
    <property type="term" value="F:ATP binding"/>
    <property type="evidence" value="ECO:0007669"/>
    <property type="project" value="UniProtKB-KW"/>
</dbReference>
<dbReference type="Proteomes" id="UP000256661">
    <property type="component" value="Unassembled WGS sequence"/>
</dbReference>
<keyword evidence="14" id="KW-0289">Folate biosynthesis</keyword>
<evidence type="ECO:0000256" key="12">
    <source>
        <dbReference type="ARBA" id="ARBA00022840"/>
    </source>
</evidence>
<dbReference type="InterPro" id="IPR004101">
    <property type="entry name" value="Mur_ligase_C"/>
</dbReference>